<evidence type="ECO:0000256" key="1">
    <source>
        <dbReference type="SAM" id="MobiDB-lite"/>
    </source>
</evidence>
<organism evidence="2 3">
    <name type="scientific">Roseivirga thermotolerans</name>
    <dbReference type="NCBI Taxonomy" id="1758176"/>
    <lineage>
        <taxon>Bacteria</taxon>
        <taxon>Pseudomonadati</taxon>
        <taxon>Bacteroidota</taxon>
        <taxon>Cytophagia</taxon>
        <taxon>Cytophagales</taxon>
        <taxon>Roseivirgaceae</taxon>
        <taxon>Roseivirga</taxon>
    </lineage>
</organism>
<accession>A0ABQ3ICB8</accession>
<name>A0ABQ3ICB8_9BACT</name>
<proteinExistence type="predicted"/>
<sequence length="278" mass="32566">MRLGQLSRKLEVDSSVIVKVLKEHFREVNNHPNIKIQEEELAFLTSHFAPKPATPTGTEMATETPQKTEKPETTEQESTQKEDKEKVTEAKKPEYVESLRPKVITLENEFSEKTRSLESFKVEKPELEGLKVVGKIDLPEPKPKTKPEQETTKESSQATGKTNTIDEKGARQRYTDKKRRPKSRNNRNPVEARKKKAEYLERKKKEEEEKRLKELRKKHYEEKLKNKSSEKAPKKKKKKNVKSVPSQAQPQKPVEAKRTKNPIVRFWKWLNGHYDRFE</sequence>
<feature type="compositionally biased region" description="Basic residues" evidence="1">
    <location>
        <begin position="176"/>
        <end position="185"/>
    </location>
</feature>
<gene>
    <name evidence="2" type="ORF">GCM10011340_31120</name>
</gene>
<feature type="region of interest" description="Disordered" evidence="1">
    <location>
        <begin position="48"/>
        <end position="104"/>
    </location>
</feature>
<reference evidence="3" key="1">
    <citation type="journal article" date="2019" name="Int. J. Syst. Evol. Microbiol.">
        <title>The Global Catalogue of Microorganisms (GCM) 10K type strain sequencing project: providing services to taxonomists for standard genome sequencing and annotation.</title>
        <authorList>
            <consortium name="The Broad Institute Genomics Platform"/>
            <consortium name="The Broad Institute Genome Sequencing Center for Infectious Disease"/>
            <person name="Wu L."/>
            <person name="Ma J."/>
        </authorList>
    </citation>
    <scope>NUCLEOTIDE SEQUENCE [LARGE SCALE GENOMIC DNA]</scope>
    <source>
        <strain evidence="3">CGMCC 1.15111</strain>
    </source>
</reference>
<protein>
    <recommendedName>
        <fullName evidence="4">Translation initiation factor IF-2 N-terminal domain-containing protein</fullName>
    </recommendedName>
</protein>
<comment type="caution">
    <text evidence="2">The sequence shown here is derived from an EMBL/GenBank/DDBJ whole genome shotgun (WGS) entry which is preliminary data.</text>
</comment>
<feature type="compositionally biased region" description="Basic and acidic residues" evidence="1">
    <location>
        <begin position="219"/>
        <end position="232"/>
    </location>
</feature>
<feature type="compositionally biased region" description="Basic and acidic residues" evidence="1">
    <location>
        <begin position="66"/>
        <end position="100"/>
    </location>
</feature>
<feature type="compositionally biased region" description="Basic and acidic residues" evidence="1">
    <location>
        <begin position="197"/>
        <end position="212"/>
    </location>
</feature>
<feature type="region of interest" description="Disordered" evidence="1">
    <location>
        <begin position="124"/>
        <end position="259"/>
    </location>
</feature>
<dbReference type="EMBL" id="BNAG01000004">
    <property type="protein sequence ID" value="GHE72538.1"/>
    <property type="molecule type" value="Genomic_DNA"/>
</dbReference>
<feature type="compositionally biased region" description="Basic and acidic residues" evidence="1">
    <location>
        <begin position="164"/>
        <end position="175"/>
    </location>
</feature>
<dbReference type="Proteomes" id="UP000658258">
    <property type="component" value="Unassembled WGS sequence"/>
</dbReference>
<dbReference type="RefSeq" id="WP_189631209.1">
    <property type="nucleotide sequence ID" value="NZ_BNAG01000004.1"/>
</dbReference>
<evidence type="ECO:0000313" key="3">
    <source>
        <dbReference type="Proteomes" id="UP000658258"/>
    </source>
</evidence>
<keyword evidence="3" id="KW-1185">Reference proteome</keyword>
<evidence type="ECO:0000313" key="2">
    <source>
        <dbReference type="EMBL" id="GHE72538.1"/>
    </source>
</evidence>
<feature type="compositionally biased region" description="Basic and acidic residues" evidence="1">
    <location>
        <begin position="137"/>
        <end position="153"/>
    </location>
</feature>
<evidence type="ECO:0008006" key="4">
    <source>
        <dbReference type="Google" id="ProtNLM"/>
    </source>
</evidence>